<dbReference type="RefSeq" id="WP_006333285.1">
    <property type="nucleotide sequence ID" value="NZ_BAHC01000104.1"/>
</dbReference>
<dbReference type="AlphaFoldDB" id="K6W9N9"/>
<dbReference type="InterPro" id="IPR041638">
    <property type="entry name" value="BaeRF_family11"/>
</dbReference>
<proteinExistence type="predicted"/>
<dbReference type="Proteomes" id="UP000008363">
    <property type="component" value="Unassembled WGS sequence"/>
</dbReference>
<reference evidence="1 2" key="1">
    <citation type="submission" date="2012-08" db="EMBL/GenBank/DDBJ databases">
        <title>Whole genome shotgun sequence of Gordonia rhizosphera NBRC 16068.</title>
        <authorList>
            <person name="Takarada H."/>
            <person name="Isaki S."/>
            <person name="Hosoyama A."/>
            <person name="Tsuchikane K."/>
            <person name="Katsumata H."/>
            <person name="Baba S."/>
            <person name="Ohji S."/>
            <person name="Yamazaki S."/>
            <person name="Fujita N."/>
        </authorList>
    </citation>
    <scope>NUCLEOTIDE SEQUENCE [LARGE SCALE GENOMIC DNA]</scope>
    <source>
        <strain evidence="1 2">NBRC 16068</strain>
    </source>
</reference>
<keyword evidence="2" id="KW-1185">Reference proteome</keyword>
<dbReference type="OrthoDB" id="242138at2"/>
<dbReference type="STRING" id="1108045.GORHZ_104_00050"/>
<evidence type="ECO:0000313" key="1">
    <source>
        <dbReference type="EMBL" id="GAB90476.1"/>
    </source>
</evidence>
<gene>
    <name evidence="1" type="ORF">GORHZ_104_00050</name>
</gene>
<sequence length="374" mass="40604">MARFALPTLDDLRALGTPHENAISIYAQTSPAPDERDASHLTAKSAFDRAIRHLRESGIRHGTETALRDRWESVANDESWSRLSHSLAIFIADDLTEMFVLPNRLENELQVGTFFDVRQLVRPVTTPQTAFALTLSTNGWNLWHATPTTVAAPMELSGTYGADAVEASNHPTLRDRDHVGRLAGGEGKKVLLEAYSKRVAEAVKSELAPVDPNAERPLFLFATDPLLDLYPAADHLRQIIPVPGGPDDLRADEIDAAIRRELTAINARNNNARVDRIADGMSRGLVATELADISHAASAGAVSTLIYNVTHDIKGTIDDGSGDITYADDGYDLLSRIAVTVLDHGGEAIAVRPDEITALIWNDTAVAGLRFPVT</sequence>
<name>K6W9N9_9ACTN</name>
<dbReference type="eggNOG" id="COG1503">
    <property type="taxonomic scope" value="Bacteria"/>
</dbReference>
<comment type="caution">
    <text evidence="1">The sequence shown here is derived from an EMBL/GenBank/DDBJ whole genome shotgun (WGS) entry which is preliminary data.</text>
</comment>
<organism evidence="1 2">
    <name type="scientific">Gordonia rhizosphera NBRC 16068</name>
    <dbReference type="NCBI Taxonomy" id="1108045"/>
    <lineage>
        <taxon>Bacteria</taxon>
        <taxon>Bacillati</taxon>
        <taxon>Actinomycetota</taxon>
        <taxon>Actinomycetes</taxon>
        <taxon>Mycobacteriales</taxon>
        <taxon>Gordoniaceae</taxon>
        <taxon>Gordonia</taxon>
    </lineage>
</organism>
<evidence type="ECO:0000313" key="2">
    <source>
        <dbReference type="Proteomes" id="UP000008363"/>
    </source>
</evidence>
<protein>
    <submittedName>
        <fullName evidence="1">Uncharacterized protein</fullName>
    </submittedName>
</protein>
<dbReference type="Pfam" id="PF18855">
    <property type="entry name" value="baeRF_family11"/>
    <property type="match status" value="1"/>
</dbReference>
<dbReference type="EMBL" id="BAHC01000104">
    <property type="protein sequence ID" value="GAB90476.1"/>
    <property type="molecule type" value="Genomic_DNA"/>
</dbReference>
<accession>K6W9N9</accession>